<comment type="caution">
    <text evidence="1">The sequence shown here is derived from an EMBL/GenBank/DDBJ whole genome shotgun (WGS) entry which is preliminary data.</text>
</comment>
<gene>
    <name evidence="1" type="ORF">RhiirA1_498776</name>
</gene>
<protein>
    <recommendedName>
        <fullName evidence="3">Crinkler family protein</fullName>
    </recommendedName>
</protein>
<accession>A0A2N0S614</accession>
<sequence>MTDRSLIQQSNVRSGDRKSEECIHVIVEPPASTATSNREQELLDVAGITQQVCPCLKDFIRELYKPPALENDGAVLNFMCDGYRYLPRIDVSFREMLQSLVSKNNLKFTVFIETPSKPFSDWSVPKVCELYGLSDDPNPSIDLYPIFPCGSADLNNEKSQAVVKHLLAELKLRQKTYPLNMTYEATKSKSYRKNSSQDITGKEISIMHVRLIGSLV</sequence>
<evidence type="ECO:0000313" key="2">
    <source>
        <dbReference type="Proteomes" id="UP000232688"/>
    </source>
</evidence>
<dbReference type="VEuPathDB" id="FungiDB:RhiirA1_498776"/>
<organism evidence="1 2">
    <name type="scientific">Rhizophagus irregularis</name>
    <dbReference type="NCBI Taxonomy" id="588596"/>
    <lineage>
        <taxon>Eukaryota</taxon>
        <taxon>Fungi</taxon>
        <taxon>Fungi incertae sedis</taxon>
        <taxon>Mucoromycota</taxon>
        <taxon>Glomeromycotina</taxon>
        <taxon>Glomeromycetes</taxon>
        <taxon>Glomerales</taxon>
        <taxon>Glomeraceae</taxon>
        <taxon>Rhizophagus</taxon>
    </lineage>
</organism>
<dbReference type="EMBL" id="LLXH01000189">
    <property type="protein sequence ID" value="PKC71006.1"/>
    <property type="molecule type" value="Genomic_DNA"/>
</dbReference>
<dbReference type="Proteomes" id="UP000232688">
    <property type="component" value="Unassembled WGS sequence"/>
</dbReference>
<reference evidence="1 2" key="1">
    <citation type="submission" date="2017-10" db="EMBL/GenBank/DDBJ databases">
        <title>Extensive intraspecific genome diversity in a model arbuscular mycorrhizal fungus.</title>
        <authorList>
            <person name="Chen E.C.H."/>
            <person name="Morin E."/>
            <person name="Baudet D."/>
            <person name="Noel J."/>
            <person name="Ndikumana S."/>
            <person name="Charron P."/>
            <person name="St-Onge C."/>
            <person name="Giorgi J."/>
            <person name="Grigoriev I.V."/>
            <person name="Roux C."/>
            <person name="Martin F.M."/>
            <person name="Corradi N."/>
        </authorList>
    </citation>
    <scope>NUCLEOTIDE SEQUENCE [LARGE SCALE GENOMIC DNA]</scope>
    <source>
        <strain evidence="1 2">A1</strain>
    </source>
</reference>
<evidence type="ECO:0008006" key="3">
    <source>
        <dbReference type="Google" id="ProtNLM"/>
    </source>
</evidence>
<dbReference type="VEuPathDB" id="FungiDB:FUN_009492"/>
<dbReference type="AlphaFoldDB" id="A0A2N0S614"/>
<name>A0A2N0S614_9GLOM</name>
<evidence type="ECO:0000313" key="1">
    <source>
        <dbReference type="EMBL" id="PKC71006.1"/>
    </source>
</evidence>
<reference evidence="1 2" key="2">
    <citation type="submission" date="2017-10" db="EMBL/GenBank/DDBJ databases">
        <title>Genome analyses suggest a sexual origin of heterokaryosis in a supposedly ancient asexual fungus.</title>
        <authorList>
            <person name="Corradi N."/>
            <person name="Sedzielewska K."/>
            <person name="Noel J."/>
            <person name="Charron P."/>
            <person name="Farinelli L."/>
            <person name="Marton T."/>
            <person name="Kruger M."/>
            <person name="Pelin A."/>
            <person name="Brachmann A."/>
            <person name="Corradi N."/>
        </authorList>
    </citation>
    <scope>NUCLEOTIDE SEQUENCE [LARGE SCALE GENOMIC DNA]</scope>
    <source>
        <strain evidence="1 2">A1</strain>
    </source>
</reference>
<proteinExistence type="predicted"/>